<dbReference type="Proteomes" id="UP000190961">
    <property type="component" value="Unassembled WGS sequence"/>
</dbReference>
<dbReference type="STRING" id="688867.SAMN05660236_3698"/>
<dbReference type="AlphaFoldDB" id="A0A1T5LQG3"/>
<sequence>MKQYLLQSGLLDRLRTLTITPDSIAFDNNDIKSRTPALIHKKDIADIKFDTTPIRFYHFYLGDRYSISIKDINNKVLSIRFKNYLGIRKHYRAIYVELADLLWEYFLKDIADRYEEEFFEQKKDLVLGKLKLTQDGIIVSGTGLRFTWQEVDFKSYRRFFVLSKRDKPEFHIWIDYNEWHSEILYNIISAILDQKNNIS</sequence>
<protein>
    <submittedName>
        <fullName evidence="1">Uncharacterized protein</fullName>
    </submittedName>
</protein>
<dbReference type="OrthoDB" id="849747at2"/>
<dbReference type="EMBL" id="FUZU01000002">
    <property type="protein sequence ID" value="SKC78161.1"/>
    <property type="molecule type" value="Genomic_DNA"/>
</dbReference>
<evidence type="ECO:0000313" key="2">
    <source>
        <dbReference type="Proteomes" id="UP000190961"/>
    </source>
</evidence>
<evidence type="ECO:0000313" key="1">
    <source>
        <dbReference type="EMBL" id="SKC78161.1"/>
    </source>
</evidence>
<name>A0A1T5LQG3_9BACT</name>
<reference evidence="1 2" key="1">
    <citation type="submission" date="2017-02" db="EMBL/GenBank/DDBJ databases">
        <authorList>
            <person name="Peterson S.W."/>
        </authorList>
    </citation>
    <scope>NUCLEOTIDE SEQUENCE [LARGE SCALE GENOMIC DNA]</scope>
    <source>
        <strain evidence="1 2">DSM 25262</strain>
    </source>
</reference>
<proteinExistence type="predicted"/>
<gene>
    <name evidence="1" type="ORF">SAMN05660236_3698</name>
</gene>
<accession>A0A1T5LQG3</accession>
<organism evidence="1 2">
    <name type="scientific">Ohtaekwangia koreensis</name>
    <dbReference type="NCBI Taxonomy" id="688867"/>
    <lineage>
        <taxon>Bacteria</taxon>
        <taxon>Pseudomonadati</taxon>
        <taxon>Bacteroidota</taxon>
        <taxon>Cytophagia</taxon>
        <taxon>Cytophagales</taxon>
        <taxon>Fulvivirgaceae</taxon>
        <taxon>Ohtaekwangia</taxon>
    </lineage>
</organism>
<dbReference type="RefSeq" id="WP_079688204.1">
    <property type="nucleotide sequence ID" value="NZ_FUZU01000002.1"/>
</dbReference>
<keyword evidence="2" id="KW-1185">Reference proteome</keyword>